<feature type="domain" description="Chromo" evidence="2">
    <location>
        <begin position="12"/>
        <end position="93"/>
    </location>
</feature>
<keyword evidence="4" id="KW-1185">Reference proteome</keyword>
<dbReference type="Gene3D" id="2.40.50.40">
    <property type="match status" value="1"/>
</dbReference>
<feature type="compositionally biased region" description="Polar residues" evidence="1">
    <location>
        <begin position="251"/>
        <end position="273"/>
    </location>
</feature>
<dbReference type="InterPro" id="IPR000953">
    <property type="entry name" value="Chromo/chromo_shadow_dom"/>
</dbReference>
<dbReference type="EMBL" id="JAACJK010000057">
    <property type="protein sequence ID" value="KAF5337100.1"/>
    <property type="molecule type" value="Genomic_DNA"/>
</dbReference>
<dbReference type="GO" id="GO:0006338">
    <property type="term" value="P:chromatin remodeling"/>
    <property type="evidence" value="ECO:0007669"/>
    <property type="project" value="UniProtKB-ARBA"/>
</dbReference>
<dbReference type="SMART" id="SM00298">
    <property type="entry name" value="CHROMO"/>
    <property type="match status" value="1"/>
</dbReference>
<evidence type="ECO:0000313" key="4">
    <source>
        <dbReference type="Proteomes" id="UP000541558"/>
    </source>
</evidence>
<dbReference type="InterPro" id="IPR023780">
    <property type="entry name" value="Chromo_domain"/>
</dbReference>
<feature type="compositionally biased region" description="Acidic residues" evidence="1">
    <location>
        <begin position="184"/>
        <end position="194"/>
    </location>
</feature>
<feature type="region of interest" description="Disordered" evidence="1">
    <location>
        <begin position="23"/>
        <end position="56"/>
    </location>
</feature>
<dbReference type="Pfam" id="PF00385">
    <property type="entry name" value="Chromo"/>
    <property type="match status" value="1"/>
</dbReference>
<dbReference type="OrthoDB" id="433924at2759"/>
<reference evidence="3 4" key="1">
    <citation type="journal article" date="2020" name="ISME J.">
        <title>Uncovering the hidden diversity of litter-decomposition mechanisms in mushroom-forming fungi.</title>
        <authorList>
            <person name="Floudas D."/>
            <person name="Bentzer J."/>
            <person name="Ahren D."/>
            <person name="Johansson T."/>
            <person name="Persson P."/>
            <person name="Tunlid A."/>
        </authorList>
    </citation>
    <scope>NUCLEOTIDE SEQUENCE [LARGE SCALE GENOMIC DNA]</scope>
    <source>
        <strain evidence="3 4">CBS 175.51</strain>
    </source>
</reference>
<comment type="caution">
    <text evidence="3">The sequence shown here is derived from an EMBL/GenBank/DDBJ whole genome shotgun (WGS) entry which is preliminary data.</text>
</comment>
<dbReference type="PROSITE" id="PS50013">
    <property type="entry name" value="CHROMO_2"/>
    <property type="match status" value="1"/>
</dbReference>
<accession>A0A8H5C8K0</accession>
<dbReference type="InterPro" id="IPR016197">
    <property type="entry name" value="Chromo-like_dom_sf"/>
</dbReference>
<sequence length="999" mass="111413">MVRKKEDTEPEYYVEVIMAARVAEPSDNEGEPSTSKKKKKNSKGKQRKKKKETGSDEGWEYFVKWYEYEEKDNSWEPAENMKECKRLLSSFWQAVGMDDKDYYPGEIITPPDEWIVSEKKRFARERKATLKKQKKAAAEKKRKKSASASVNVKKEVEEPPQLKASASSSKTEYRKKRTIIQSDQDTDSASEPDSDVPLARKRQKTTAEPSPAAASSSMASKEVKPAKNGISKGKRKRSEEIEPPGPPQKQLHVSNAPSPSSLFSEQVTGTDVTANHVESALPTSGPREKPPPPPLPVRTGAHVPSLPVRRAAASNPHTKIASMTEGVASGSGLSTKQRLAQGALAPTLPRKMSAPSLNPHVPRGQSPVKTGSKSIMTTGFRHTTGIRPSATIQHEPTLAQLNAPPDSPPVPSPITELPIAESPTEMEFSDHLFDHRPSYGMQAADDFLNAMMPPEMAGPLEPAAERPVEPLPPVALPMKAPSLPNRSVAKVYKWEGSLVLASNSDSPSPEVASYKVAIEDDVDTRTPPLRFSIFLNAVSQLETRNVYHARDLARIIPACKAPTQFARMTLRPDEDKKHWGTFTRYLLRYKQVLMIPLHLDGNVVAHLLVAPLGSLPKGITVPGEVATAIRTKESLAVCTLPWTLSQGQIKEEWRGSSAAVERMEPNALVKGYRKSLKSRPVFQEAIRTLRFPPTVLQWLKKTSRAWTICSLPQTRESSTMFEIQSMKAILLKLEADGEIAAKKDKNTLIPREAHTPETAGMVFLHVSALQHLNRFPFLRERIASPEYVRFYTFGTHPSVYKKCWGVKEIFPAGGIVTFMPSVFIKYPLEARKLIRKLDEHPFWSAYILPPVLGMVSKLVGMETTNSAFSYILKAIEDGQLALLEAPPDNMHCFGQPASDRRSKWFLDYLNVAPPTQEDALAMGKAAYNSVIANSPHRSQAIIEREVAEDMSRMQRQPVFMQDHRRFVVLTGEPVFRQDLLEWLMPPLFDFKDAMVNDRD</sequence>
<proteinExistence type="predicted"/>
<dbReference type="SUPFAM" id="SSF54160">
    <property type="entry name" value="Chromo domain-like"/>
    <property type="match status" value="1"/>
</dbReference>
<feature type="compositionally biased region" description="Basic residues" evidence="1">
    <location>
        <begin position="129"/>
        <end position="145"/>
    </location>
</feature>
<protein>
    <recommendedName>
        <fullName evidence="2">Chromo domain-containing protein</fullName>
    </recommendedName>
</protein>
<organism evidence="3 4">
    <name type="scientific">Ephemerocybe angulata</name>
    <dbReference type="NCBI Taxonomy" id="980116"/>
    <lineage>
        <taxon>Eukaryota</taxon>
        <taxon>Fungi</taxon>
        <taxon>Dikarya</taxon>
        <taxon>Basidiomycota</taxon>
        <taxon>Agaricomycotina</taxon>
        <taxon>Agaricomycetes</taxon>
        <taxon>Agaricomycetidae</taxon>
        <taxon>Agaricales</taxon>
        <taxon>Agaricineae</taxon>
        <taxon>Psathyrellaceae</taxon>
        <taxon>Ephemerocybe</taxon>
    </lineage>
</organism>
<feature type="compositionally biased region" description="Low complexity" evidence="1">
    <location>
        <begin position="206"/>
        <end position="220"/>
    </location>
</feature>
<feature type="region of interest" description="Disordered" evidence="1">
    <location>
        <begin position="349"/>
        <end position="373"/>
    </location>
</feature>
<dbReference type="AlphaFoldDB" id="A0A8H5C8K0"/>
<evidence type="ECO:0000256" key="1">
    <source>
        <dbReference type="SAM" id="MobiDB-lite"/>
    </source>
</evidence>
<gene>
    <name evidence="3" type="ORF">D9611_003376</name>
</gene>
<feature type="region of interest" description="Disordered" evidence="1">
    <location>
        <begin position="126"/>
        <end position="304"/>
    </location>
</feature>
<feature type="compositionally biased region" description="Basic residues" evidence="1">
    <location>
        <begin position="35"/>
        <end position="51"/>
    </location>
</feature>
<dbReference type="Proteomes" id="UP000541558">
    <property type="component" value="Unassembled WGS sequence"/>
</dbReference>
<evidence type="ECO:0000259" key="2">
    <source>
        <dbReference type="PROSITE" id="PS50013"/>
    </source>
</evidence>
<name>A0A8H5C8K0_9AGAR</name>
<evidence type="ECO:0000313" key="3">
    <source>
        <dbReference type="EMBL" id="KAF5337100.1"/>
    </source>
</evidence>